<dbReference type="EMBL" id="JASCZI010000258">
    <property type="protein sequence ID" value="MED6110532.1"/>
    <property type="molecule type" value="Genomic_DNA"/>
</dbReference>
<proteinExistence type="predicted"/>
<sequence length="101" mass="11498">MTVLILFPFTLYIEENVATDMLENAKRDMFIVFLQRKCLWIPPGATSAVTPRCRPRWSMPSGFILRRPCFGCVASKAATLRDVAATRLRLCNLPASLRCYK</sequence>
<reference evidence="1 2" key="1">
    <citation type="journal article" date="2023" name="Plants (Basel)">
        <title>Bridging the Gap: Combining Genomics and Transcriptomics Approaches to Understand Stylosanthes scabra, an Orphan Legume from the Brazilian Caatinga.</title>
        <authorList>
            <person name="Ferreira-Neto J.R.C."/>
            <person name="da Silva M.D."/>
            <person name="Binneck E."/>
            <person name="de Melo N.F."/>
            <person name="da Silva R.H."/>
            <person name="de Melo A.L.T.M."/>
            <person name="Pandolfi V."/>
            <person name="Bustamante F.O."/>
            <person name="Brasileiro-Vidal A.C."/>
            <person name="Benko-Iseppon A.M."/>
        </authorList>
    </citation>
    <scope>NUCLEOTIDE SEQUENCE [LARGE SCALE GENOMIC DNA]</scope>
    <source>
        <tissue evidence="1">Leaves</tissue>
    </source>
</reference>
<dbReference type="Proteomes" id="UP001341840">
    <property type="component" value="Unassembled WGS sequence"/>
</dbReference>
<name>A0ABU6QG63_9FABA</name>
<organism evidence="1 2">
    <name type="scientific">Stylosanthes scabra</name>
    <dbReference type="NCBI Taxonomy" id="79078"/>
    <lineage>
        <taxon>Eukaryota</taxon>
        <taxon>Viridiplantae</taxon>
        <taxon>Streptophyta</taxon>
        <taxon>Embryophyta</taxon>
        <taxon>Tracheophyta</taxon>
        <taxon>Spermatophyta</taxon>
        <taxon>Magnoliopsida</taxon>
        <taxon>eudicotyledons</taxon>
        <taxon>Gunneridae</taxon>
        <taxon>Pentapetalae</taxon>
        <taxon>rosids</taxon>
        <taxon>fabids</taxon>
        <taxon>Fabales</taxon>
        <taxon>Fabaceae</taxon>
        <taxon>Papilionoideae</taxon>
        <taxon>50 kb inversion clade</taxon>
        <taxon>dalbergioids sensu lato</taxon>
        <taxon>Dalbergieae</taxon>
        <taxon>Pterocarpus clade</taxon>
        <taxon>Stylosanthes</taxon>
    </lineage>
</organism>
<evidence type="ECO:0000313" key="1">
    <source>
        <dbReference type="EMBL" id="MED6110532.1"/>
    </source>
</evidence>
<accession>A0ABU6QG63</accession>
<evidence type="ECO:0008006" key="3">
    <source>
        <dbReference type="Google" id="ProtNLM"/>
    </source>
</evidence>
<protein>
    <recommendedName>
        <fullName evidence="3">Secreted protein</fullName>
    </recommendedName>
</protein>
<gene>
    <name evidence="1" type="ORF">PIB30_043867</name>
</gene>
<comment type="caution">
    <text evidence="1">The sequence shown here is derived from an EMBL/GenBank/DDBJ whole genome shotgun (WGS) entry which is preliminary data.</text>
</comment>
<keyword evidence="2" id="KW-1185">Reference proteome</keyword>
<evidence type="ECO:0000313" key="2">
    <source>
        <dbReference type="Proteomes" id="UP001341840"/>
    </source>
</evidence>